<proteinExistence type="predicted"/>
<dbReference type="Proteomes" id="UP000582837">
    <property type="component" value="Unassembled WGS sequence"/>
</dbReference>
<dbReference type="EMBL" id="JACHIA010000002">
    <property type="protein sequence ID" value="MBB6069198.1"/>
    <property type="molecule type" value="Genomic_DNA"/>
</dbReference>
<feature type="coiled-coil region" evidence="1">
    <location>
        <begin position="66"/>
        <end position="93"/>
    </location>
</feature>
<keyword evidence="4" id="KW-1185">Reference proteome</keyword>
<dbReference type="AlphaFoldDB" id="A0A841GUR2"/>
<sequence length="312" mass="36030">MSNVENKPLLRTAWIIAAAASSAVAIVAGNAANLFQLKEAIGWWRVAIAVTIVSLAAAGYATMRQMRAMDRRARAMEDRAQELESQVDAMKRKTEVEYLRTPDEVLEKAASLLLDSKDRLDYYGGINLINADASEEVRERVAKTKLARWKNTLSDKLRDDRFAVTRYIDFLLPSELAALYDEQQVPQRQIMEQVEEYRDWIRTQRESLNHGAARNGFFNLRGAPIWQWGMHVLVFDRKHVMFVYTDTRRNYHALLLADNPEAATDIQEAFLTWHESLRRRPVSLEQMRAAEQDAEDWLKPFRERERSAQAMA</sequence>
<evidence type="ECO:0000313" key="4">
    <source>
        <dbReference type="Proteomes" id="UP000582837"/>
    </source>
</evidence>
<name>A0A841GUR2_9BACT</name>
<keyword evidence="2" id="KW-0472">Membrane</keyword>
<protein>
    <submittedName>
        <fullName evidence="3">Uncharacterized protein</fullName>
    </submittedName>
</protein>
<evidence type="ECO:0000313" key="3">
    <source>
        <dbReference type="EMBL" id="MBB6069198.1"/>
    </source>
</evidence>
<keyword evidence="1" id="KW-0175">Coiled coil</keyword>
<keyword evidence="2" id="KW-0812">Transmembrane</keyword>
<dbReference type="RefSeq" id="WP_170038077.1">
    <property type="nucleotide sequence ID" value="NZ_JABDTL010000002.1"/>
</dbReference>
<accession>A0A841GUR2</accession>
<organism evidence="3 4">
    <name type="scientific">Longimicrobium terrae</name>
    <dbReference type="NCBI Taxonomy" id="1639882"/>
    <lineage>
        <taxon>Bacteria</taxon>
        <taxon>Pseudomonadati</taxon>
        <taxon>Gemmatimonadota</taxon>
        <taxon>Longimicrobiia</taxon>
        <taxon>Longimicrobiales</taxon>
        <taxon>Longimicrobiaceae</taxon>
        <taxon>Longimicrobium</taxon>
    </lineage>
</organism>
<reference evidence="3 4" key="1">
    <citation type="submission" date="2020-08" db="EMBL/GenBank/DDBJ databases">
        <title>Genomic Encyclopedia of Type Strains, Phase IV (KMG-IV): sequencing the most valuable type-strain genomes for metagenomic binning, comparative biology and taxonomic classification.</title>
        <authorList>
            <person name="Goeker M."/>
        </authorList>
    </citation>
    <scope>NUCLEOTIDE SEQUENCE [LARGE SCALE GENOMIC DNA]</scope>
    <source>
        <strain evidence="3 4">DSM 29007</strain>
    </source>
</reference>
<gene>
    <name evidence="3" type="ORF">HNQ61_000813</name>
</gene>
<evidence type="ECO:0000256" key="2">
    <source>
        <dbReference type="SAM" id="Phobius"/>
    </source>
</evidence>
<evidence type="ECO:0000256" key="1">
    <source>
        <dbReference type="SAM" id="Coils"/>
    </source>
</evidence>
<keyword evidence="2" id="KW-1133">Transmembrane helix</keyword>
<feature type="transmembrane region" description="Helical" evidence="2">
    <location>
        <begin position="41"/>
        <end position="62"/>
    </location>
</feature>
<feature type="transmembrane region" description="Helical" evidence="2">
    <location>
        <begin position="12"/>
        <end position="35"/>
    </location>
</feature>
<comment type="caution">
    <text evidence="3">The sequence shown here is derived from an EMBL/GenBank/DDBJ whole genome shotgun (WGS) entry which is preliminary data.</text>
</comment>